<reference evidence="1 2" key="1">
    <citation type="submission" date="2014-11" db="EMBL/GenBank/DDBJ databases">
        <title>Complete genome sequence of vB_YenM_TG1, a broad host range bacteriophage which infects Yersinia enterocolitica.</title>
        <authorList>
            <person name="Leon-Velarde C.G."/>
            <person name="Kropinski A.M."/>
            <person name="Chen S."/>
            <person name="Griffiths M.W."/>
            <person name="Odumeru J.A."/>
        </authorList>
    </citation>
    <scope>NUCLEOTIDE SEQUENCE [LARGE SCALE GENOMIC DNA]</scope>
</reference>
<evidence type="ECO:0000313" key="1">
    <source>
        <dbReference type="EMBL" id="AJD82001.1"/>
    </source>
</evidence>
<dbReference type="RefSeq" id="YP_009200452.1">
    <property type="nucleotide sequence ID" value="NC_028820.1"/>
</dbReference>
<keyword evidence="2" id="KW-1185">Reference proteome</keyword>
<dbReference type="Pfam" id="PF11110">
    <property type="entry name" value="Phage_hub_GP28"/>
    <property type="match status" value="1"/>
</dbReference>
<protein>
    <submittedName>
        <fullName evidence="1">Baseplate hub distal subunit</fullName>
    </submittedName>
</protein>
<dbReference type="InterPro" id="IPR024342">
    <property type="entry name" value="Phage_T4_Gp28"/>
</dbReference>
<dbReference type="Proteomes" id="UP000031805">
    <property type="component" value="Segment"/>
</dbReference>
<gene>
    <name evidence="1" type="ORF">YenMTG1_191</name>
</gene>
<dbReference type="EMBL" id="KP202158">
    <property type="protein sequence ID" value="AJD82001.1"/>
    <property type="molecule type" value="Genomic_DNA"/>
</dbReference>
<proteinExistence type="predicted"/>
<name>A0A0B5A4M1_9CAUD</name>
<sequence length="174" mass="19639">MNLKLVLPIKKIQINDKTISVPKFGVKQHNILNSVKAAESHLRDLLQSISPGLTAPEGELVLLHVLQFNGRLKDKEIEGHTYSVDDVVIRQILTHQFQGNVFKFKSPQPFETFLTVDQMLSELLISVNDEKVDVDFMKMPAFVSKWADQITYGIALDTHRGTIKGLTNILGLFE</sequence>
<dbReference type="KEGG" id="vg:26627515"/>
<evidence type="ECO:0000313" key="2">
    <source>
        <dbReference type="Proteomes" id="UP000031805"/>
    </source>
</evidence>
<dbReference type="GeneID" id="26627515"/>
<organism evidence="1 2">
    <name type="scientific">Yersinia phage vB_YenM_TG1</name>
    <dbReference type="NCBI Taxonomy" id="1589265"/>
    <lineage>
        <taxon>Viruses</taxon>
        <taxon>Duplodnaviria</taxon>
        <taxon>Heunggongvirae</taxon>
        <taxon>Uroviricota</taxon>
        <taxon>Caudoviricetes</taxon>
        <taxon>Pantevenvirales</taxon>
        <taxon>Straboviridae</taxon>
        <taxon>Tevenvirinae</taxon>
        <taxon>Tegunavirus</taxon>
        <taxon>Tegunavirus yenmtg1</taxon>
    </lineage>
</organism>
<accession>A0A0B5A4M1</accession>